<organism evidence="1 2">
    <name type="scientific">Heterorhabditis bacteriophora</name>
    <name type="common">Entomopathogenic nematode worm</name>
    <dbReference type="NCBI Taxonomy" id="37862"/>
    <lineage>
        <taxon>Eukaryota</taxon>
        <taxon>Metazoa</taxon>
        <taxon>Ecdysozoa</taxon>
        <taxon>Nematoda</taxon>
        <taxon>Chromadorea</taxon>
        <taxon>Rhabditida</taxon>
        <taxon>Rhabditina</taxon>
        <taxon>Rhabditomorpha</taxon>
        <taxon>Strongyloidea</taxon>
        <taxon>Heterorhabditidae</taxon>
        <taxon>Heterorhabditis</taxon>
    </lineage>
</organism>
<dbReference type="PANTHER" id="PTHR46169">
    <property type="entry name" value="DNA REPLICATION-RELATED ELEMENT FACTOR, ISOFORM A"/>
    <property type="match status" value="1"/>
</dbReference>
<dbReference type="AlphaFoldDB" id="A0A1I7XM68"/>
<accession>A0A1I7XM68</accession>
<dbReference type="InterPro" id="IPR012337">
    <property type="entry name" value="RNaseH-like_sf"/>
</dbReference>
<keyword evidence="1" id="KW-1185">Reference proteome</keyword>
<dbReference type="WBParaSite" id="Hba_18622">
    <property type="protein sequence ID" value="Hba_18622"/>
    <property type="gene ID" value="Hba_18622"/>
</dbReference>
<dbReference type="Proteomes" id="UP000095283">
    <property type="component" value="Unplaced"/>
</dbReference>
<dbReference type="GO" id="GO:0006357">
    <property type="term" value="P:regulation of transcription by RNA polymerase II"/>
    <property type="evidence" value="ECO:0007669"/>
    <property type="project" value="TreeGrafter"/>
</dbReference>
<sequence length="197" mass="22189">MKTTVCQENTENQQPRRAPISNIQKELCSKKKDLLDKAVFKFIIYNYLPFRTVESSPFKNLLRIALPNSSSRSRRTVAGELLSLEYVLIKQEVVKDLVGRQFSITADDWIALNSKVSLFSVIAHFLNENFNKKNNVIGAKSSAEVHYTADKINEIIKNCLQEYGVDSSSVSVFIHDSAATMVKFTSLLGAERILTVP</sequence>
<dbReference type="SUPFAM" id="SSF53098">
    <property type="entry name" value="Ribonuclease H-like"/>
    <property type="match status" value="1"/>
</dbReference>
<evidence type="ECO:0000313" key="2">
    <source>
        <dbReference type="WBParaSite" id="Hba_18622"/>
    </source>
</evidence>
<reference evidence="2" key="1">
    <citation type="submission" date="2016-11" db="UniProtKB">
        <authorList>
            <consortium name="WormBaseParasite"/>
        </authorList>
    </citation>
    <scope>IDENTIFICATION</scope>
</reference>
<dbReference type="PANTHER" id="PTHR46169:SF29">
    <property type="entry name" value="DNA REPLICATION-RELATED ELEMENT FACTOR, ISOFORM A"/>
    <property type="match status" value="1"/>
</dbReference>
<name>A0A1I7XM68_HETBA</name>
<evidence type="ECO:0000313" key="1">
    <source>
        <dbReference type="Proteomes" id="UP000095283"/>
    </source>
</evidence>
<protein>
    <submittedName>
        <fullName evidence="2">DUF659 domain-containing protein</fullName>
    </submittedName>
</protein>
<proteinExistence type="predicted"/>
<dbReference type="GO" id="GO:0005634">
    <property type="term" value="C:nucleus"/>
    <property type="evidence" value="ECO:0007669"/>
    <property type="project" value="TreeGrafter"/>
</dbReference>
<dbReference type="InterPro" id="IPR052717">
    <property type="entry name" value="Vacuolar_transposase_reg"/>
</dbReference>